<keyword evidence="3" id="KW-1185">Reference proteome</keyword>
<organism evidence="2 3">
    <name type="scientific">Bacillus songklensis</name>
    <dbReference type="NCBI Taxonomy" id="1069116"/>
    <lineage>
        <taxon>Bacteria</taxon>
        <taxon>Bacillati</taxon>
        <taxon>Bacillota</taxon>
        <taxon>Bacilli</taxon>
        <taxon>Bacillales</taxon>
        <taxon>Bacillaceae</taxon>
        <taxon>Bacillus</taxon>
    </lineage>
</organism>
<dbReference type="EMBL" id="JBHRZT010000007">
    <property type="protein sequence ID" value="MFC3882107.1"/>
    <property type="molecule type" value="Genomic_DNA"/>
</dbReference>
<sequence length="154" mass="17078">MQVFSTFDESTYLELAISSLEQKGIKKEDIFAVPLHNRQEERKIFDTLHRSDGISLIDIAMALATAFSVIGASVGFILAWGPIYWGLIGAFIGFILGLGIKLFMVKVVRKQRTPLRGKSAEVILIVDCDDTKAELVEGILWEHLAMGVAKVIKK</sequence>
<proteinExistence type="predicted"/>
<feature type="transmembrane region" description="Helical" evidence="1">
    <location>
        <begin position="56"/>
        <end position="77"/>
    </location>
</feature>
<reference evidence="3" key="1">
    <citation type="journal article" date="2019" name="Int. J. Syst. Evol. Microbiol.">
        <title>The Global Catalogue of Microorganisms (GCM) 10K type strain sequencing project: providing services to taxonomists for standard genome sequencing and annotation.</title>
        <authorList>
            <consortium name="The Broad Institute Genomics Platform"/>
            <consortium name="The Broad Institute Genome Sequencing Center for Infectious Disease"/>
            <person name="Wu L."/>
            <person name="Ma J."/>
        </authorList>
    </citation>
    <scope>NUCLEOTIDE SEQUENCE [LARGE SCALE GENOMIC DNA]</scope>
    <source>
        <strain evidence="3">CCUG 61889</strain>
    </source>
</reference>
<evidence type="ECO:0000313" key="2">
    <source>
        <dbReference type="EMBL" id="MFC3882107.1"/>
    </source>
</evidence>
<dbReference type="RefSeq" id="WP_377911280.1">
    <property type="nucleotide sequence ID" value="NZ_JBHRZT010000007.1"/>
</dbReference>
<keyword evidence="1" id="KW-1133">Transmembrane helix</keyword>
<accession>A0ABV8AVU3</accession>
<evidence type="ECO:0000256" key="1">
    <source>
        <dbReference type="SAM" id="Phobius"/>
    </source>
</evidence>
<keyword evidence="1" id="KW-0472">Membrane</keyword>
<gene>
    <name evidence="2" type="ORF">ACFOU2_00645</name>
</gene>
<comment type="caution">
    <text evidence="2">The sequence shown here is derived from an EMBL/GenBank/DDBJ whole genome shotgun (WGS) entry which is preliminary data.</text>
</comment>
<evidence type="ECO:0000313" key="3">
    <source>
        <dbReference type="Proteomes" id="UP001595752"/>
    </source>
</evidence>
<protein>
    <submittedName>
        <fullName evidence="2">Uncharacterized protein</fullName>
    </submittedName>
</protein>
<keyword evidence="1" id="KW-0812">Transmembrane</keyword>
<dbReference type="Proteomes" id="UP001595752">
    <property type="component" value="Unassembled WGS sequence"/>
</dbReference>
<feature type="transmembrane region" description="Helical" evidence="1">
    <location>
        <begin position="83"/>
        <end position="104"/>
    </location>
</feature>
<name>A0ABV8AVU3_9BACI</name>